<feature type="transmembrane region" description="Helical" evidence="1">
    <location>
        <begin position="289"/>
        <end position="320"/>
    </location>
</feature>
<feature type="transmembrane region" description="Helical" evidence="1">
    <location>
        <begin position="51"/>
        <end position="84"/>
    </location>
</feature>
<gene>
    <name evidence="2" type="ORF">CCH79_00018073</name>
</gene>
<keyword evidence="3" id="KW-1185">Reference proteome</keyword>
<reference evidence="2 3" key="1">
    <citation type="journal article" date="2018" name="G3 (Bethesda)">
        <title>A High-Quality Reference Genome for the Invasive Mosquitofish Gambusia affinis Using a Chicago Library.</title>
        <authorList>
            <person name="Hoffberg S.L."/>
            <person name="Troendle N.J."/>
            <person name="Glenn T.C."/>
            <person name="Mahmud O."/>
            <person name="Louha S."/>
            <person name="Chalopin D."/>
            <person name="Bennetzen J.L."/>
            <person name="Mauricio R."/>
        </authorList>
    </citation>
    <scope>NUCLEOTIDE SEQUENCE [LARGE SCALE GENOMIC DNA]</scope>
    <source>
        <strain evidence="2">NE01/NJP1002.9</strain>
        <tissue evidence="2">Muscle</tissue>
    </source>
</reference>
<evidence type="ECO:0000313" key="3">
    <source>
        <dbReference type="Proteomes" id="UP000250572"/>
    </source>
</evidence>
<dbReference type="EMBL" id="NHOQ01002899">
    <property type="protein sequence ID" value="PWA13953.1"/>
    <property type="molecule type" value="Genomic_DNA"/>
</dbReference>
<accession>A0A315V4W4</accession>
<dbReference type="AlphaFoldDB" id="A0A315V4W4"/>
<keyword evidence="1" id="KW-1133">Transmembrane helix</keyword>
<organism evidence="2 3">
    <name type="scientific">Gambusia affinis</name>
    <name type="common">Western mosquitofish</name>
    <name type="synonym">Heterandria affinis</name>
    <dbReference type="NCBI Taxonomy" id="33528"/>
    <lineage>
        <taxon>Eukaryota</taxon>
        <taxon>Metazoa</taxon>
        <taxon>Chordata</taxon>
        <taxon>Craniata</taxon>
        <taxon>Vertebrata</taxon>
        <taxon>Euteleostomi</taxon>
        <taxon>Actinopterygii</taxon>
        <taxon>Neopterygii</taxon>
        <taxon>Teleostei</taxon>
        <taxon>Neoteleostei</taxon>
        <taxon>Acanthomorphata</taxon>
        <taxon>Ovalentaria</taxon>
        <taxon>Atherinomorphae</taxon>
        <taxon>Cyprinodontiformes</taxon>
        <taxon>Poeciliidae</taxon>
        <taxon>Poeciliinae</taxon>
        <taxon>Gambusia</taxon>
    </lineage>
</organism>
<feature type="transmembrane region" description="Helical" evidence="1">
    <location>
        <begin position="221"/>
        <end position="240"/>
    </location>
</feature>
<keyword evidence="1" id="KW-0472">Membrane</keyword>
<keyword evidence="1" id="KW-0812">Transmembrane</keyword>
<feature type="non-terminal residue" evidence="2">
    <location>
        <position position="552"/>
    </location>
</feature>
<evidence type="ECO:0000256" key="1">
    <source>
        <dbReference type="SAM" id="Phobius"/>
    </source>
</evidence>
<sequence>MWLLLTITLPIVVVLLMLHCLNIITLTHVFTSESKLSKLVITILDDPKISGTLTLTVTVFFIFSNSLTTTLLVVVSAVFSLHWLDIVPLPGFFPSAVKDPKISGAISGALTPTITVFFFMSNIVVIALSVVVFVIFSLHQFNIITLTHIFDLGLNNPKISGVLTVIFTVLLTLSNSLTATFSVAVIVTLWLDWLNIVTLTDAFRYARNLSELVISALDDPYISRVLTLSVTMLFISLNSVTTNLSVAVIVTLCLNWLDIITLTDAFTYARNLSELVISVLDDPKISSMVTLTVAVLFIFSSSLTSTLLVVVSVIFSLHWLNIVRLSGYVPSALDNPKASRAVAVTAAGFLTLLNPLIIVLAALNFVLWFDWLEISTLTELFTLGSDLFMSFISDFSDANTCTDSKSEGKELKSTGVKFEDVREGIRVKLSLAKTEIRETIRVRLGLEKLQISETVQDLYVRSSNPERSQNSLSSSLENIWRKTSLTDLLTEGKPVSDVVMPALEDPKMSGALTRTATSVFILTNSLETTLLVLVDLTLWLQWINILPLTELM</sequence>
<feature type="transmembrane region" description="Helical" evidence="1">
    <location>
        <begin position="159"/>
        <end position="191"/>
    </location>
</feature>
<feature type="transmembrane region" description="Helical" evidence="1">
    <location>
        <begin position="116"/>
        <end position="138"/>
    </location>
</feature>
<feature type="transmembrane region" description="Helical" evidence="1">
    <location>
        <begin position="6"/>
        <end position="30"/>
    </location>
</feature>
<comment type="caution">
    <text evidence="2">The sequence shown here is derived from an EMBL/GenBank/DDBJ whole genome shotgun (WGS) entry which is preliminary data.</text>
</comment>
<protein>
    <submittedName>
        <fullName evidence="2">Uncharacterized protein</fullName>
    </submittedName>
</protein>
<name>A0A315V4W4_GAMAF</name>
<proteinExistence type="predicted"/>
<dbReference type="Proteomes" id="UP000250572">
    <property type="component" value="Unassembled WGS sequence"/>
</dbReference>
<feature type="transmembrane region" description="Helical" evidence="1">
    <location>
        <begin position="341"/>
        <end position="369"/>
    </location>
</feature>
<feature type="transmembrane region" description="Helical" evidence="1">
    <location>
        <begin position="247"/>
        <end position="269"/>
    </location>
</feature>
<evidence type="ECO:0000313" key="2">
    <source>
        <dbReference type="EMBL" id="PWA13953.1"/>
    </source>
</evidence>